<dbReference type="OrthoDB" id="9783380at2"/>
<organism evidence="2 3">
    <name type="scientific">Enhydrobacter aerosaccus</name>
    <dbReference type="NCBI Taxonomy" id="225324"/>
    <lineage>
        <taxon>Bacteria</taxon>
        <taxon>Pseudomonadati</taxon>
        <taxon>Pseudomonadota</taxon>
        <taxon>Alphaproteobacteria</taxon>
        <taxon>Hyphomicrobiales</taxon>
        <taxon>Enhydrobacter</taxon>
    </lineage>
</organism>
<dbReference type="Pfam" id="PF13524">
    <property type="entry name" value="Glyco_trans_1_2"/>
    <property type="match status" value="1"/>
</dbReference>
<dbReference type="Gene3D" id="3.40.50.2000">
    <property type="entry name" value="Glycogen Phosphorylase B"/>
    <property type="match status" value="2"/>
</dbReference>
<dbReference type="STRING" id="225324.SAMN02745126_05906"/>
<evidence type="ECO:0000259" key="1">
    <source>
        <dbReference type="Pfam" id="PF13524"/>
    </source>
</evidence>
<dbReference type="EMBL" id="FUWJ01000014">
    <property type="protein sequence ID" value="SKA37201.1"/>
    <property type="molecule type" value="Genomic_DNA"/>
</dbReference>
<evidence type="ECO:0000313" key="3">
    <source>
        <dbReference type="Proteomes" id="UP000190092"/>
    </source>
</evidence>
<protein>
    <submittedName>
        <fullName evidence="2">Glycosyltransferase involved in cell wall bisynthesis</fullName>
    </submittedName>
</protein>
<keyword evidence="2" id="KW-0808">Transferase</keyword>
<dbReference type="InterPro" id="IPR055259">
    <property type="entry name" value="YkvP/CgeB_Glyco_trans-like"/>
</dbReference>
<feature type="domain" description="Spore protein YkvP/CgeB glycosyl transferase-like" evidence="1">
    <location>
        <begin position="243"/>
        <end position="394"/>
    </location>
</feature>
<proteinExistence type="predicted"/>
<evidence type="ECO:0000313" key="2">
    <source>
        <dbReference type="EMBL" id="SKA37201.1"/>
    </source>
</evidence>
<gene>
    <name evidence="2" type="ORF">SAMN02745126_05906</name>
</gene>
<dbReference type="GO" id="GO:0016740">
    <property type="term" value="F:transferase activity"/>
    <property type="evidence" value="ECO:0007669"/>
    <property type="project" value="UniProtKB-KW"/>
</dbReference>
<sequence>MKRTVCIVSSGNLASNPRLVKEAAALQEAGYAVTTISCDYTEALRPFDDEIAAEASWTVRRVPRLRSERYFTTAARRAARALSGAGLPIPLAVAVHAYGGPGGALRGVTRTMSADLYIAHYVPALPAAAEAARRRGALLGFDAEDFHSGEEPDDQADHFQSRLVEQIEAACLPRCAHMTAASPLIGQAYAARYGVKPTTVLNLFPLSMAPSLQDHAAHRHEAGTLKAYWFSQTIGLDRGLQGFVQAMARARTRVTLDIRGSNRWGYGDRLLEMARDLGIGDRVRLLPMAPPEEMVRLAAHYDLGLSLEMPITENRRICLTNKIFTYLLAGTPVMMSDTPAQKALAPELGPAAAVVSVTDVEGMAKVLDGLAATPGALAEAKTAAADLGRRRYNWDVEKKVLVEAVASAFSGAKPLSASSDTRTAG</sequence>
<accession>A0A1T4TA47</accession>
<dbReference type="Proteomes" id="UP000190092">
    <property type="component" value="Unassembled WGS sequence"/>
</dbReference>
<name>A0A1T4TA47_9HYPH</name>
<keyword evidence="3" id="KW-1185">Reference proteome</keyword>
<dbReference type="SUPFAM" id="SSF53756">
    <property type="entry name" value="UDP-Glycosyltransferase/glycogen phosphorylase"/>
    <property type="match status" value="1"/>
</dbReference>
<reference evidence="3" key="1">
    <citation type="submission" date="2017-02" db="EMBL/GenBank/DDBJ databases">
        <authorList>
            <person name="Varghese N."/>
            <person name="Submissions S."/>
        </authorList>
    </citation>
    <scope>NUCLEOTIDE SEQUENCE [LARGE SCALE GENOMIC DNA]</scope>
    <source>
        <strain evidence="3">ATCC 27094</strain>
    </source>
</reference>
<dbReference type="RefSeq" id="WP_085937640.1">
    <property type="nucleotide sequence ID" value="NZ_FUWJ01000014.1"/>
</dbReference>
<dbReference type="AlphaFoldDB" id="A0A1T4TA47"/>